<dbReference type="PANTHER" id="PTHR42905">
    <property type="entry name" value="PHOSPHOENOLPYRUVATE CARBOXYLASE"/>
    <property type="match status" value="1"/>
</dbReference>
<reference evidence="1" key="1">
    <citation type="submission" date="2022-07" db="EMBL/GenBank/DDBJ databases">
        <title>Ectorhizobium quercum gen.nov., sp. nov.</title>
        <authorList>
            <person name="Ma T."/>
            <person name="Li Y."/>
        </authorList>
    </citation>
    <scope>NUCLEOTIDE SEQUENCE</scope>
    <source>
        <strain evidence="1">BDR2-2</strain>
    </source>
</reference>
<dbReference type="InterPro" id="IPR015813">
    <property type="entry name" value="Pyrv/PenolPyrv_kinase-like_dom"/>
</dbReference>
<gene>
    <name evidence="1" type="ORF">NOF55_09690</name>
</gene>
<dbReference type="AlphaFoldDB" id="A0AAE3MYI6"/>
<dbReference type="RefSeq" id="WP_306411169.1">
    <property type="nucleotide sequence ID" value="NZ_JANFPI010000003.1"/>
</dbReference>
<proteinExistence type="predicted"/>
<organism evidence="1 2">
    <name type="scientific">Ectorhizobium quercum</name>
    <dbReference type="NCBI Taxonomy" id="2965071"/>
    <lineage>
        <taxon>Bacteria</taxon>
        <taxon>Pseudomonadati</taxon>
        <taxon>Pseudomonadota</taxon>
        <taxon>Alphaproteobacteria</taxon>
        <taxon>Hyphomicrobiales</taxon>
        <taxon>Rhizobiaceae</taxon>
        <taxon>Ectorhizobium</taxon>
    </lineage>
</organism>
<dbReference type="InterPro" id="IPR039556">
    <property type="entry name" value="ICL/PEPM"/>
</dbReference>
<dbReference type="Proteomes" id="UP001208771">
    <property type="component" value="Unassembled WGS sequence"/>
</dbReference>
<protein>
    <submittedName>
        <fullName evidence="1">Isocitrate lyase/phosphoenolpyruvate mutase family protein</fullName>
    </submittedName>
</protein>
<dbReference type="Pfam" id="PF13714">
    <property type="entry name" value="PEP_mutase"/>
    <property type="match status" value="1"/>
</dbReference>
<dbReference type="EMBL" id="JANFPI010000003">
    <property type="protein sequence ID" value="MCX8997378.1"/>
    <property type="molecule type" value="Genomic_DNA"/>
</dbReference>
<evidence type="ECO:0000313" key="1">
    <source>
        <dbReference type="EMBL" id="MCX8997378.1"/>
    </source>
</evidence>
<keyword evidence="2" id="KW-1185">Reference proteome</keyword>
<dbReference type="Gene3D" id="3.20.20.60">
    <property type="entry name" value="Phosphoenolpyruvate-binding domains"/>
    <property type="match status" value="1"/>
</dbReference>
<sequence length="264" mass="27762">MSQAEKAQRFSSLHRSGDPLFLYNIWDAGGAKIVAETGAQAIATGSMSVALAHGYEDGQQIPLDLVLRIVSRICETVDLPVTVDFEGGYAETDEGLATNVARLIATGAVGLNFEDQISGGAGLHSTEAQCNRIATIRKTAEAQGVSLFVNARTDLFLHERDRTKHAHLLDEAIARAQAYEKAGANGFFVPGLTDIAALKTICDAVSLPVNAMRTGTAPSMAELASAGIARISCGPGPYFDFVAGMKASIAARSETLTGRLPHSS</sequence>
<keyword evidence="1" id="KW-0456">Lyase</keyword>
<dbReference type="InterPro" id="IPR040442">
    <property type="entry name" value="Pyrv_kinase-like_dom_sf"/>
</dbReference>
<evidence type="ECO:0000313" key="2">
    <source>
        <dbReference type="Proteomes" id="UP001208771"/>
    </source>
</evidence>
<dbReference type="PANTHER" id="PTHR42905:SF16">
    <property type="entry name" value="CARBOXYPHOSPHONOENOLPYRUVATE PHOSPHONOMUTASE-LIKE PROTEIN (AFU_ORTHOLOGUE AFUA_5G07230)"/>
    <property type="match status" value="1"/>
</dbReference>
<dbReference type="CDD" id="cd00377">
    <property type="entry name" value="ICL_PEPM"/>
    <property type="match status" value="1"/>
</dbReference>
<comment type="caution">
    <text evidence="1">The sequence shown here is derived from an EMBL/GenBank/DDBJ whole genome shotgun (WGS) entry which is preliminary data.</text>
</comment>
<name>A0AAE3MYI6_9HYPH</name>
<accession>A0AAE3MYI6</accession>
<dbReference type="GO" id="GO:0016829">
    <property type="term" value="F:lyase activity"/>
    <property type="evidence" value="ECO:0007669"/>
    <property type="project" value="UniProtKB-KW"/>
</dbReference>
<dbReference type="SUPFAM" id="SSF51621">
    <property type="entry name" value="Phosphoenolpyruvate/pyruvate domain"/>
    <property type="match status" value="1"/>
</dbReference>